<dbReference type="KEGG" id="dsy:DSY4857"/>
<reference evidence="1 2" key="1">
    <citation type="journal article" date="2006" name="J. Bacteriol.">
        <title>Complete genome sequence of the dehalorespiring bacterium Desulfitobacterium hafniense Y51 and comparison with Dehalococcoides ethenogenes 195.</title>
        <authorList>
            <person name="Nonaka H."/>
            <person name="Keresztes G."/>
            <person name="Shinoda Y."/>
            <person name="Ikenaga Y."/>
            <person name="Abe M."/>
            <person name="Naito K."/>
            <person name="Inatomi K."/>
            <person name="Furukawa K."/>
            <person name="Inui M."/>
            <person name="Yukawa H."/>
        </authorList>
    </citation>
    <scope>NUCLEOTIDE SEQUENCE [LARGE SCALE GENOMIC DNA]</scope>
    <source>
        <strain evidence="1 2">Y51</strain>
    </source>
</reference>
<accession>Q24MU6</accession>
<dbReference type="HOGENOM" id="CLU_2301269_0_0_9"/>
<evidence type="ECO:0000313" key="2">
    <source>
        <dbReference type="Proteomes" id="UP000001946"/>
    </source>
</evidence>
<proteinExistence type="predicted"/>
<dbReference type="EMBL" id="AP008230">
    <property type="protein sequence ID" value="BAE86646.1"/>
    <property type="molecule type" value="Genomic_DNA"/>
</dbReference>
<keyword evidence="2" id="KW-1185">Reference proteome</keyword>
<gene>
    <name evidence="1" type="ordered locus">DSY4857</name>
</gene>
<dbReference type="AlphaFoldDB" id="Q24MU6"/>
<protein>
    <submittedName>
        <fullName evidence="1">Uncharacterized protein</fullName>
    </submittedName>
</protein>
<name>Q24MU6_DESHY</name>
<dbReference type="Proteomes" id="UP000001946">
    <property type="component" value="Chromosome"/>
</dbReference>
<organism evidence="1 2">
    <name type="scientific">Desulfitobacterium hafniense (strain Y51)</name>
    <dbReference type="NCBI Taxonomy" id="138119"/>
    <lineage>
        <taxon>Bacteria</taxon>
        <taxon>Bacillati</taxon>
        <taxon>Bacillota</taxon>
        <taxon>Clostridia</taxon>
        <taxon>Eubacteriales</taxon>
        <taxon>Desulfitobacteriaceae</taxon>
        <taxon>Desulfitobacterium</taxon>
    </lineage>
</organism>
<dbReference type="STRING" id="138119.DSY4857"/>
<evidence type="ECO:0000313" key="1">
    <source>
        <dbReference type="EMBL" id="BAE86646.1"/>
    </source>
</evidence>
<sequence>MGPGRGASSFPFPKINGGSLSRILICRVHSIAVKQSLWRGGLGETLVRVSWLNRLLPHSRVPIGAESLSVSLAPRSFLSERCNAKSWRGYTYKQYEKTNG</sequence>